<organism evidence="1">
    <name type="scientific">Rhizophora mucronata</name>
    <name type="common">Asiatic mangrove</name>
    <dbReference type="NCBI Taxonomy" id="61149"/>
    <lineage>
        <taxon>Eukaryota</taxon>
        <taxon>Viridiplantae</taxon>
        <taxon>Streptophyta</taxon>
        <taxon>Embryophyta</taxon>
        <taxon>Tracheophyta</taxon>
        <taxon>Spermatophyta</taxon>
        <taxon>Magnoliopsida</taxon>
        <taxon>eudicotyledons</taxon>
        <taxon>Gunneridae</taxon>
        <taxon>Pentapetalae</taxon>
        <taxon>rosids</taxon>
        <taxon>fabids</taxon>
        <taxon>Malpighiales</taxon>
        <taxon>Rhizophoraceae</taxon>
        <taxon>Rhizophora</taxon>
    </lineage>
</organism>
<evidence type="ECO:0000313" key="1">
    <source>
        <dbReference type="EMBL" id="MBX17724.1"/>
    </source>
</evidence>
<protein>
    <submittedName>
        <fullName evidence="1">Uncharacterized protein</fullName>
    </submittedName>
</protein>
<sequence>MGPFSSSVPFSSTSTCVFKFSFAINKIPLLCLSTQTTKMRFKTYIQTAPRNRIDNPSFFFLGN</sequence>
<reference evidence="1" key="1">
    <citation type="submission" date="2018-02" db="EMBL/GenBank/DDBJ databases">
        <title>Rhizophora mucronata_Transcriptome.</title>
        <authorList>
            <person name="Meera S.P."/>
            <person name="Sreeshan A."/>
            <person name="Augustine A."/>
        </authorList>
    </citation>
    <scope>NUCLEOTIDE SEQUENCE</scope>
    <source>
        <tissue evidence="1">Leaf</tissue>
    </source>
</reference>
<dbReference type="EMBL" id="GGEC01037240">
    <property type="protein sequence ID" value="MBX17724.1"/>
    <property type="molecule type" value="Transcribed_RNA"/>
</dbReference>
<name>A0A2P2LIB9_RHIMU</name>
<dbReference type="AlphaFoldDB" id="A0A2P2LIB9"/>
<proteinExistence type="predicted"/>
<accession>A0A2P2LIB9</accession>